<proteinExistence type="predicted"/>
<evidence type="ECO:0000313" key="2">
    <source>
        <dbReference type="EMBL" id="KAG5515461.1"/>
    </source>
</evidence>
<gene>
    <name evidence="2" type="ORF">RHGRI_036495</name>
</gene>
<feature type="region of interest" description="Disordered" evidence="1">
    <location>
        <begin position="34"/>
        <end position="94"/>
    </location>
</feature>
<protein>
    <submittedName>
        <fullName evidence="2">Uncharacterized protein</fullName>
    </submittedName>
</protein>
<evidence type="ECO:0000256" key="1">
    <source>
        <dbReference type="SAM" id="MobiDB-lite"/>
    </source>
</evidence>
<sequence length="203" mass="22563">MVQNRKLIVEPLKRGRTRWAMALVMRSFYQPKVKKTSVYSDDDESSRSQAKKAKVMGPGKKRGTSTTQILRKSQRNQEEGGSSNGATSTLPGQPLANHGQVMSVVAANDQHAGVPTTPNCLGEQVKKKKGPITRHYSSKDAIKCVPYWNEMMDVQKAPMFARLALDKVLKIRFGSAVILLCFAQFKDYCSTIDGDHLVDEDTM</sequence>
<accession>A0AAV6HS81</accession>
<feature type="compositionally biased region" description="Polar residues" evidence="1">
    <location>
        <begin position="79"/>
        <end position="91"/>
    </location>
</feature>
<dbReference type="AlphaFoldDB" id="A0AAV6HS81"/>
<feature type="compositionally biased region" description="Basic residues" evidence="1">
    <location>
        <begin position="49"/>
        <end position="63"/>
    </location>
</feature>
<name>A0AAV6HS81_9ERIC</name>
<dbReference type="EMBL" id="JACTNZ010000013">
    <property type="protein sequence ID" value="KAG5515461.1"/>
    <property type="molecule type" value="Genomic_DNA"/>
</dbReference>
<organism evidence="2 3">
    <name type="scientific">Rhododendron griersonianum</name>
    <dbReference type="NCBI Taxonomy" id="479676"/>
    <lineage>
        <taxon>Eukaryota</taxon>
        <taxon>Viridiplantae</taxon>
        <taxon>Streptophyta</taxon>
        <taxon>Embryophyta</taxon>
        <taxon>Tracheophyta</taxon>
        <taxon>Spermatophyta</taxon>
        <taxon>Magnoliopsida</taxon>
        <taxon>eudicotyledons</taxon>
        <taxon>Gunneridae</taxon>
        <taxon>Pentapetalae</taxon>
        <taxon>asterids</taxon>
        <taxon>Ericales</taxon>
        <taxon>Ericaceae</taxon>
        <taxon>Ericoideae</taxon>
        <taxon>Rhodoreae</taxon>
        <taxon>Rhododendron</taxon>
    </lineage>
</organism>
<reference evidence="2 3" key="1">
    <citation type="submission" date="2020-08" db="EMBL/GenBank/DDBJ databases">
        <title>Plant Genome Project.</title>
        <authorList>
            <person name="Zhang R.-G."/>
        </authorList>
    </citation>
    <scope>NUCLEOTIDE SEQUENCE [LARGE SCALE GENOMIC DNA]</scope>
    <source>
        <strain evidence="2">WSP0</strain>
        <tissue evidence="2">Leaf</tissue>
    </source>
</reference>
<evidence type="ECO:0000313" key="3">
    <source>
        <dbReference type="Proteomes" id="UP000823749"/>
    </source>
</evidence>
<comment type="caution">
    <text evidence="2">The sequence shown here is derived from an EMBL/GenBank/DDBJ whole genome shotgun (WGS) entry which is preliminary data.</text>
</comment>
<dbReference type="Proteomes" id="UP000823749">
    <property type="component" value="Chromosome 13"/>
</dbReference>
<keyword evidence="3" id="KW-1185">Reference proteome</keyword>